<evidence type="ECO:0000313" key="3">
    <source>
        <dbReference type="Proteomes" id="UP001162131"/>
    </source>
</evidence>
<comment type="caution">
    <text evidence="2">The sequence shown here is derived from an EMBL/GenBank/DDBJ whole genome shotgun (WGS) entry which is preliminary data.</text>
</comment>
<evidence type="ECO:0000313" key="2">
    <source>
        <dbReference type="EMBL" id="CAG9326733.1"/>
    </source>
</evidence>
<dbReference type="Proteomes" id="UP001162131">
    <property type="component" value="Unassembled WGS sequence"/>
</dbReference>
<organism evidence="2 3">
    <name type="scientific">Blepharisma stoltei</name>
    <dbReference type="NCBI Taxonomy" id="1481888"/>
    <lineage>
        <taxon>Eukaryota</taxon>
        <taxon>Sar</taxon>
        <taxon>Alveolata</taxon>
        <taxon>Ciliophora</taxon>
        <taxon>Postciliodesmatophora</taxon>
        <taxon>Heterotrichea</taxon>
        <taxon>Heterotrichida</taxon>
        <taxon>Blepharismidae</taxon>
        <taxon>Blepharisma</taxon>
    </lineage>
</organism>
<protein>
    <submittedName>
        <fullName evidence="2">Uncharacterized protein</fullName>
    </submittedName>
</protein>
<keyword evidence="3" id="KW-1185">Reference proteome</keyword>
<name>A0AAU9JYE4_9CILI</name>
<feature type="region of interest" description="Disordered" evidence="1">
    <location>
        <begin position="59"/>
        <end position="89"/>
    </location>
</feature>
<reference evidence="2" key="1">
    <citation type="submission" date="2021-09" db="EMBL/GenBank/DDBJ databases">
        <authorList>
            <consortium name="AG Swart"/>
            <person name="Singh M."/>
            <person name="Singh A."/>
            <person name="Seah K."/>
            <person name="Emmerich C."/>
        </authorList>
    </citation>
    <scope>NUCLEOTIDE SEQUENCE</scope>
    <source>
        <strain evidence="2">ATCC30299</strain>
    </source>
</reference>
<feature type="compositionally biased region" description="Basic and acidic residues" evidence="1">
    <location>
        <begin position="80"/>
        <end position="89"/>
    </location>
</feature>
<accession>A0AAU9JYE4</accession>
<dbReference type="AlphaFoldDB" id="A0AAU9JYE4"/>
<sequence length="189" mass="22100">MSYYSIKRNQVQYLEQLQHQNKVRKLRELSQNKTREHLIKREQGFHLLMNGANEIRIREHRQREERERSKSPVMRKRWSHKAERNEHHHINSDVAKPTEIIERQPDIQESTAGSLRVLNQPSNTVTAGFEANSPTGSAVVSPRLEFSPDTVTDLNEDALIETKINERVKSLSSAKKKKLLEMLDELEKE</sequence>
<dbReference type="EMBL" id="CAJZBQ010000041">
    <property type="protein sequence ID" value="CAG9326733.1"/>
    <property type="molecule type" value="Genomic_DNA"/>
</dbReference>
<gene>
    <name evidence="2" type="ORF">BSTOLATCC_MIC42000</name>
</gene>
<proteinExistence type="predicted"/>
<evidence type="ECO:0000256" key="1">
    <source>
        <dbReference type="SAM" id="MobiDB-lite"/>
    </source>
</evidence>
<feature type="compositionally biased region" description="Basic and acidic residues" evidence="1">
    <location>
        <begin position="59"/>
        <end position="70"/>
    </location>
</feature>